<dbReference type="RefSeq" id="WP_056752674.1">
    <property type="nucleotide sequence ID" value="NZ_JAVDRL010000013.1"/>
</dbReference>
<feature type="region of interest" description="Disordered" evidence="1">
    <location>
        <begin position="1"/>
        <end position="59"/>
    </location>
</feature>
<evidence type="ECO:0000256" key="1">
    <source>
        <dbReference type="SAM" id="MobiDB-lite"/>
    </source>
</evidence>
<organism evidence="2 3">
    <name type="scientific">Caulobacter rhizosphaerae</name>
    <dbReference type="NCBI Taxonomy" id="2010972"/>
    <lineage>
        <taxon>Bacteria</taxon>
        <taxon>Pseudomonadati</taxon>
        <taxon>Pseudomonadota</taxon>
        <taxon>Alphaproteobacteria</taxon>
        <taxon>Caulobacterales</taxon>
        <taxon>Caulobacteraceae</taxon>
        <taxon>Caulobacter</taxon>
    </lineage>
</organism>
<sequence>MGEKNNTKGREANDALPLGEIPDKDTAETGRKERRTAGPDGGDSREVGNTFKNSPGGRV</sequence>
<gene>
    <name evidence="2" type="ORF">J2800_004250</name>
</gene>
<protein>
    <submittedName>
        <fullName evidence="2">Uncharacterized protein</fullName>
    </submittedName>
</protein>
<evidence type="ECO:0000313" key="2">
    <source>
        <dbReference type="EMBL" id="MDR6533484.1"/>
    </source>
</evidence>
<dbReference type="Proteomes" id="UP001262754">
    <property type="component" value="Unassembled WGS sequence"/>
</dbReference>
<proteinExistence type="predicted"/>
<feature type="compositionally biased region" description="Basic and acidic residues" evidence="1">
    <location>
        <begin position="1"/>
        <end position="13"/>
    </location>
</feature>
<accession>A0ABU1N4U0</accession>
<evidence type="ECO:0000313" key="3">
    <source>
        <dbReference type="Proteomes" id="UP001262754"/>
    </source>
</evidence>
<dbReference type="EMBL" id="JAVDRL010000013">
    <property type="protein sequence ID" value="MDR6533484.1"/>
    <property type="molecule type" value="Genomic_DNA"/>
</dbReference>
<keyword evidence="3" id="KW-1185">Reference proteome</keyword>
<comment type="caution">
    <text evidence="2">The sequence shown here is derived from an EMBL/GenBank/DDBJ whole genome shotgun (WGS) entry which is preliminary data.</text>
</comment>
<name>A0ABU1N4U0_9CAUL</name>
<feature type="compositionally biased region" description="Basic and acidic residues" evidence="1">
    <location>
        <begin position="21"/>
        <end position="46"/>
    </location>
</feature>
<reference evidence="2 3" key="1">
    <citation type="submission" date="2023-07" db="EMBL/GenBank/DDBJ databases">
        <title>Sorghum-associated microbial communities from plants grown in Nebraska, USA.</title>
        <authorList>
            <person name="Schachtman D."/>
        </authorList>
    </citation>
    <scope>NUCLEOTIDE SEQUENCE [LARGE SCALE GENOMIC DNA]</scope>
    <source>
        <strain evidence="2 3">DS2154</strain>
    </source>
</reference>